<evidence type="ECO:0000256" key="7">
    <source>
        <dbReference type="RuleBase" id="RU003476"/>
    </source>
</evidence>
<evidence type="ECO:0000256" key="6">
    <source>
        <dbReference type="ARBA" id="ARBA00023211"/>
    </source>
</evidence>
<evidence type="ECO:0000256" key="2">
    <source>
        <dbReference type="ARBA" id="ARBA00001946"/>
    </source>
</evidence>
<dbReference type="PANTHER" id="PTHR12992:SF11">
    <property type="entry name" value="MITOCHONDRIAL COENZYME A DIPHOSPHATASE NUDT8"/>
    <property type="match status" value="1"/>
</dbReference>
<keyword evidence="4 7" id="KW-0378">Hydrolase</keyword>
<reference evidence="9" key="1">
    <citation type="submission" date="2023-03" db="EMBL/GenBank/DDBJ databases">
        <title>Chitinimonas shenzhenensis gen. nov., sp. nov., a novel member of family Burkholderiaceae isolated from activated sludge collected in Shen Zhen, China.</title>
        <authorList>
            <person name="Wang X."/>
        </authorList>
    </citation>
    <scope>NUCLEOTIDE SEQUENCE</scope>
    <source>
        <strain evidence="9">DQS-5</strain>
    </source>
</reference>
<dbReference type="Pfam" id="PF00293">
    <property type="entry name" value="NUDIX"/>
    <property type="match status" value="1"/>
</dbReference>
<dbReference type="EC" id="3.6.1.55" evidence="9"/>
<comment type="similarity">
    <text evidence="7">Belongs to the Nudix hydrolase family.</text>
</comment>
<gene>
    <name evidence="9" type="ORF">PZA18_06330</name>
</gene>
<dbReference type="EMBL" id="JARRAF010000005">
    <property type="protein sequence ID" value="MDK2123661.1"/>
    <property type="molecule type" value="Genomic_DNA"/>
</dbReference>
<dbReference type="InterPro" id="IPR015797">
    <property type="entry name" value="NUDIX_hydrolase-like_dom_sf"/>
</dbReference>
<dbReference type="InterPro" id="IPR020476">
    <property type="entry name" value="Nudix_hydrolase"/>
</dbReference>
<evidence type="ECO:0000256" key="1">
    <source>
        <dbReference type="ARBA" id="ARBA00001936"/>
    </source>
</evidence>
<dbReference type="PANTHER" id="PTHR12992">
    <property type="entry name" value="NUDIX HYDROLASE"/>
    <property type="match status" value="1"/>
</dbReference>
<proteinExistence type="inferred from homology"/>
<comment type="caution">
    <text evidence="9">The sequence shown here is derived from an EMBL/GenBank/DDBJ whole genome shotgun (WGS) entry which is preliminary data.</text>
</comment>
<evidence type="ECO:0000259" key="8">
    <source>
        <dbReference type="PROSITE" id="PS51462"/>
    </source>
</evidence>
<dbReference type="Proteomes" id="UP001172778">
    <property type="component" value="Unassembled WGS sequence"/>
</dbReference>
<dbReference type="InterPro" id="IPR000086">
    <property type="entry name" value="NUDIX_hydrolase_dom"/>
</dbReference>
<dbReference type="Gene3D" id="3.90.79.10">
    <property type="entry name" value="Nucleoside Triphosphate Pyrophosphohydrolase"/>
    <property type="match status" value="1"/>
</dbReference>
<sequence length="216" mass="24039">MTLHSVPPALQTPLDFEQARDWLAHRLDTVHAPLSGDFDTGIETTPAAVLVPLVMREQGVSILLTKRTENLAKHPGQISFPGGRIEYEETPEMAALRETEEETGLAPDFVTTVGRLAHYVTITGFRVVPVVGLVRPGFELKLAEQEVAAAFEVPLSFVLNLQNYQQHPYQVTNKRGFYLSLNWQGHFIWGATAGMLMTLFKTLSDKVELRAEPPAF</sequence>
<dbReference type="CDD" id="cd03426">
    <property type="entry name" value="NUDIX_CoAse_Nudt7"/>
    <property type="match status" value="1"/>
</dbReference>
<accession>A0ABT7DUB0</accession>
<evidence type="ECO:0000256" key="5">
    <source>
        <dbReference type="ARBA" id="ARBA00022842"/>
    </source>
</evidence>
<keyword evidence="10" id="KW-1185">Reference proteome</keyword>
<protein>
    <submittedName>
        <fullName evidence="9">CoA pyrophosphatase</fullName>
        <ecNumber evidence="9">3.6.1.55</ecNumber>
    </submittedName>
</protein>
<name>A0ABT7DUB0_9NEIS</name>
<dbReference type="InterPro" id="IPR045121">
    <property type="entry name" value="CoAse"/>
</dbReference>
<comment type="cofactor">
    <cofactor evidence="1">
        <name>Mn(2+)</name>
        <dbReference type="ChEBI" id="CHEBI:29035"/>
    </cofactor>
</comment>
<dbReference type="PROSITE" id="PS51462">
    <property type="entry name" value="NUDIX"/>
    <property type="match status" value="1"/>
</dbReference>
<evidence type="ECO:0000256" key="3">
    <source>
        <dbReference type="ARBA" id="ARBA00022723"/>
    </source>
</evidence>
<feature type="domain" description="Nudix hydrolase" evidence="8">
    <location>
        <begin position="44"/>
        <end position="177"/>
    </location>
</feature>
<evidence type="ECO:0000313" key="10">
    <source>
        <dbReference type="Proteomes" id="UP001172778"/>
    </source>
</evidence>
<comment type="cofactor">
    <cofactor evidence="2">
        <name>Mg(2+)</name>
        <dbReference type="ChEBI" id="CHEBI:18420"/>
    </cofactor>
</comment>
<keyword evidence="6" id="KW-0464">Manganese</keyword>
<dbReference type="PROSITE" id="PS00893">
    <property type="entry name" value="NUDIX_BOX"/>
    <property type="match status" value="1"/>
</dbReference>
<dbReference type="InterPro" id="IPR020084">
    <property type="entry name" value="NUDIX_hydrolase_CS"/>
</dbReference>
<keyword evidence="3" id="KW-0479">Metal-binding</keyword>
<evidence type="ECO:0000256" key="4">
    <source>
        <dbReference type="ARBA" id="ARBA00022801"/>
    </source>
</evidence>
<evidence type="ECO:0000313" key="9">
    <source>
        <dbReference type="EMBL" id="MDK2123661.1"/>
    </source>
</evidence>
<dbReference type="GO" id="GO:0035539">
    <property type="term" value="F:8-oxo-7,8-dihydrodeoxyguanosine triphosphate pyrophosphatase activity"/>
    <property type="evidence" value="ECO:0007669"/>
    <property type="project" value="UniProtKB-EC"/>
</dbReference>
<keyword evidence="5" id="KW-0460">Magnesium</keyword>
<dbReference type="RefSeq" id="WP_284099958.1">
    <property type="nucleotide sequence ID" value="NZ_JARRAF010000005.1"/>
</dbReference>
<dbReference type="SUPFAM" id="SSF55811">
    <property type="entry name" value="Nudix"/>
    <property type="match status" value="1"/>
</dbReference>
<dbReference type="PRINTS" id="PR00502">
    <property type="entry name" value="NUDIXFAMILY"/>
</dbReference>
<organism evidence="9 10">
    <name type="scientific">Parachitinimonas caeni</name>
    <dbReference type="NCBI Taxonomy" id="3031301"/>
    <lineage>
        <taxon>Bacteria</taxon>
        <taxon>Pseudomonadati</taxon>
        <taxon>Pseudomonadota</taxon>
        <taxon>Betaproteobacteria</taxon>
        <taxon>Neisseriales</taxon>
        <taxon>Chitinibacteraceae</taxon>
        <taxon>Parachitinimonas</taxon>
    </lineage>
</organism>